<accession>A0ABP7M3V4</accession>
<evidence type="ECO:0000256" key="1">
    <source>
        <dbReference type="SAM" id="SignalP"/>
    </source>
</evidence>
<feature type="signal peptide" evidence="1">
    <location>
        <begin position="1"/>
        <end position="18"/>
    </location>
</feature>
<proteinExistence type="predicted"/>
<name>A0ABP7M3V4_9GAMM</name>
<evidence type="ECO:0008006" key="4">
    <source>
        <dbReference type="Google" id="ProtNLM"/>
    </source>
</evidence>
<feature type="chain" id="PRO_5045125136" description="DUF4920 domain-containing protein" evidence="1">
    <location>
        <begin position="19"/>
        <end position="142"/>
    </location>
</feature>
<dbReference type="EMBL" id="BAAAZU010000003">
    <property type="protein sequence ID" value="GAA3914488.1"/>
    <property type="molecule type" value="Genomic_DNA"/>
</dbReference>
<protein>
    <recommendedName>
        <fullName evidence="4">DUF4920 domain-containing protein</fullName>
    </recommendedName>
</protein>
<dbReference type="RefSeq" id="WP_344758301.1">
    <property type="nucleotide sequence ID" value="NZ_BAAAZU010000003.1"/>
</dbReference>
<evidence type="ECO:0000313" key="3">
    <source>
        <dbReference type="Proteomes" id="UP001501727"/>
    </source>
</evidence>
<dbReference type="InterPro" id="IPR032577">
    <property type="entry name" value="DUF4920"/>
</dbReference>
<evidence type="ECO:0000313" key="2">
    <source>
        <dbReference type="EMBL" id="GAA3914488.1"/>
    </source>
</evidence>
<dbReference type="Pfam" id="PF16267">
    <property type="entry name" value="DUF4920"/>
    <property type="match status" value="1"/>
</dbReference>
<dbReference type="Proteomes" id="UP001501727">
    <property type="component" value="Unassembled WGS sequence"/>
</dbReference>
<keyword evidence="1" id="KW-0732">Signal</keyword>
<organism evidence="2 3">
    <name type="scientific">Luteimonas lutimaris</name>
    <dbReference type="NCBI Taxonomy" id="698645"/>
    <lineage>
        <taxon>Bacteria</taxon>
        <taxon>Pseudomonadati</taxon>
        <taxon>Pseudomonadota</taxon>
        <taxon>Gammaproteobacteria</taxon>
        <taxon>Lysobacterales</taxon>
        <taxon>Lysobacteraceae</taxon>
        <taxon>Luteimonas</taxon>
    </lineage>
</organism>
<reference evidence="3" key="1">
    <citation type="journal article" date="2019" name="Int. J. Syst. Evol. Microbiol.">
        <title>The Global Catalogue of Microorganisms (GCM) 10K type strain sequencing project: providing services to taxonomists for standard genome sequencing and annotation.</title>
        <authorList>
            <consortium name="The Broad Institute Genomics Platform"/>
            <consortium name="The Broad Institute Genome Sequencing Center for Infectious Disease"/>
            <person name="Wu L."/>
            <person name="Ma J."/>
        </authorList>
    </citation>
    <scope>NUCLEOTIDE SEQUENCE [LARGE SCALE GENOMIC DNA]</scope>
    <source>
        <strain evidence="3">JCM 16916</strain>
    </source>
</reference>
<comment type="caution">
    <text evidence="2">The sequence shown here is derived from an EMBL/GenBank/DDBJ whole genome shotgun (WGS) entry which is preliminary data.</text>
</comment>
<keyword evidence="3" id="KW-1185">Reference proteome</keyword>
<sequence>MRLLLPVLLLSIAGLAQAGDAATYGDPIPAAGAAVPISAAAADIDAHAGQPRRYSGRITEVCQKEGCWMMLENDGQAARVLMRDHAFFVPKDASGQAEVYGVLSVKELSPEAAKHLAEDAGDGALPPTRELRIEATGVRIEG</sequence>
<gene>
    <name evidence="2" type="ORF">GCM10022229_04370</name>
</gene>